<dbReference type="AlphaFoldDB" id="A0A2S7SVU0"/>
<dbReference type="OrthoDB" id="709269at2"/>
<dbReference type="EMBL" id="PPSL01000003">
    <property type="protein sequence ID" value="PQJ10828.1"/>
    <property type="molecule type" value="Genomic_DNA"/>
</dbReference>
<sequence>MTATEFVDQIKDFAVTKADLKNADFPDEFAGMLAKGYEYKVLPKTKNSANEIINLISNYDMSSVEIGMISFEKEIKETEGFYFFGKVELDLMAISKGNNEIVVVDYANTDEIIQYCAANSKKFLAAMMAAWRATTEFLLDEEKADDYDYREEVIAKCTELAGGDAYFDFFDNMLGD</sequence>
<comment type="caution">
    <text evidence="1">The sequence shown here is derived from an EMBL/GenBank/DDBJ whole genome shotgun (WGS) entry which is preliminary data.</text>
</comment>
<gene>
    <name evidence="1" type="ORF">CJD36_012725</name>
</gene>
<protein>
    <recommendedName>
        <fullName evidence="3">Knr4/Smi1-like domain-containing protein</fullName>
    </recommendedName>
</protein>
<evidence type="ECO:0008006" key="3">
    <source>
        <dbReference type="Google" id="ProtNLM"/>
    </source>
</evidence>
<evidence type="ECO:0000313" key="2">
    <source>
        <dbReference type="Proteomes" id="UP000239872"/>
    </source>
</evidence>
<organism evidence="1 2">
    <name type="scientific">Flavipsychrobacter stenotrophus</name>
    <dbReference type="NCBI Taxonomy" id="2077091"/>
    <lineage>
        <taxon>Bacteria</taxon>
        <taxon>Pseudomonadati</taxon>
        <taxon>Bacteroidota</taxon>
        <taxon>Chitinophagia</taxon>
        <taxon>Chitinophagales</taxon>
        <taxon>Chitinophagaceae</taxon>
        <taxon>Flavipsychrobacter</taxon>
    </lineage>
</organism>
<accession>A0A2S7SVU0</accession>
<name>A0A2S7SVU0_9BACT</name>
<proteinExistence type="predicted"/>
<evidence type="ECO:0000313" key="1">
    <source>
        <dbReference type="EMBL" id="PQJ10828.1"/>
    </source>
</evidence>
<dbReference type="Proteomes" id="UP000239872">
    <property type="component" value="Unassembled WGS sequence"/>
</dbReference>
<dbReference type="RefSeq" id="WP_105039555.1">
    <property type="nucleotide sequence ID" value="NZ_PPSL01000003.1"/>
</dbReference>
<reference evidence="1 2" key="1">
    <citation type="submission" date="2018-01" db="EMBL/GenBank/DDBJ databases">
        <title>A novel member of the phylum Bacteroidetes isolated from glacier ice.</title>
        <authorList>
            <person name="Liu Q."/>
            <person name="Xin Y.-H."/>
        </authorList>
    </citation>
    <scope>NUCLEOTIDE SEQUENCE [LARGE SCALE GENOMIC DNA]</scope>
    <source>
        <strain evidence="1 2">RB1R16</strain>
    </source>
</reference>
<keyword evidence="2" id="KW-1185">Reference proteome</keyword>